<evidence type="ECO:0000313" key="2">
    <source>
        <dbReference type="Proteomes" id="UP000247702"/>
    </source>
</evidence>
<dbReference type="EMBL" id="BEXD01000151">
    <property type="protein sequence ID" value="GBB84761.1"/>
    <property type="molecule type" value="Genomic_DNA"/>
</dbReference>
<reference evidence="1 2" key="1">
    <citation type="submission" date="2017-11" db="EMBL/GenBank/DDBJ databases">
        <title>The genome of Rhizophagus clarus HR1 reveals common genetic basis of auxotrophy among arbuscular mycorrhizal fungi.</title>
        <authorList>
            <person name="Kobayashi Y."/>
        </authorList>
    </citation>
    <scope>NUCLEOTIDE SEQUENCE [LARGE SCALE GENOMIC DNA]</scope>
    <source>
        <strain evidence="1 2">HR1</strain>
    </source>
</reference>
<gene>
    <name evidence="1" type="ORF">RclHR1_11330002</name>
</gene>
<protein>
    <submittedName>
        <fullName evidence="1">Uncharacterized protein</fullName>
    </submittedName>
</protein>
<sequence>MDKAAFMQRKDFLFSRALAIEAFPNFKLNPWITKMLSNDKEEYYNALDELNTAWKFMYPNDNVTYVEQKERKVKNIDYLQELINKGRIIKVRETKKQKRKTKNLLDGIIAKPKKTQNIIFTLELANNEIPYIDLSSWVIQAHSYDKEIRDSAHDSLNEAFSLRFPESNIKFKNTQAFNRIESGLMAYESIVPEAERNLPMLTFRKVVNSYRARRRDSNRRRISVSQESSINTNLINNNE</sequence>
<proteinExistence type="predicted"/>
<keyword evidence="2" id="KW-1185">Reference proteome</keyword>
<name>A0A2Z6QJ48_9GLOM</name>
<organism evidence="1 2">
    <name type="scientific">Rhizophagus clarus</name>
    <dbReference type="NCBI Taxonomy" id="94130"/>
    <lineage>
        <taxon>Eukaryota</taxon>
        <taxon>Fungi</taxon>
        <taxon>Fungi incertae sedis</taxon>
        <taxon>Mucoromycota</taxon>
        <taxon>Glomeromycotina</taxon>
        <taxon>Glomeromycetes</taxon>
        <taxon>Glomerales</taxon>
        <taxon>Glomeraceae</taxon>
        <taxon>Rhizophagus</taxon>
    </lineage>
</organism>
<dbReference type="Proteomes" id="UP000247702">
    <property type="component" value="Unassembled WGS sequence"/>
</dbReference>
<comment type="caution">
    <text evidence="1">The sequence shown here is derived from an EMBL/GenBank/DDBJ whole genome shotgun (WGS) entry which is preliminary data.</text>
</comment>
<dbReference type="AlphaFoldDB" id="A0A2Z6QJ48"/>
<evidence type="ECO:0000313" key="1">
    <source>
        <dbReference type="EMBL" id="GBB84761.1"/>
    </source>
</evidence>
<accession>A0A2Z6QJ48</accession>